<gene>
    <name evidence="2" type="ORF">V0R50_07190</name>
</gene>
<accession>A0ABU7HNB9</accession>
<dbReference type="EMBL" id="JAZDQJ010000005">
    <property type="protein sequence ID" value="MEE1932999.1"/>
    <property type="molecule type" value="Genomic_DNA"/>
</dbReference>
<comment type="caution">
    <text evidence="2">The sequence shown here is derived from an EMBL/GenBank/DDBJ whole genome shotgun (WGS) entry which is preliminary data.</text>
</comment>
<organism evidence="2 3">
    <name type="scientific">Pseudomonas ulcerans</name>
    <dbReference type="NCBI Taxonomy" id="3115852"/>
    <lineage>
        <taxon>Bacteria</taxon>
        <taxon>Pseudomonadati</taxon>
        <taxon>Pseudomonadota</taxon>
        <taxon>Gammaproteobacteria</taxon>
        <taxon>Pseudomonadales</taxon>
        <taxon>Pseudomonadaceae</taxon>
        <taxon>Pseudomonas</taxon>
    </lineage>
</organism>
<keyword evidence="1" id="KW-0812">Transmembrane</keyword>
<sequence>MITSSTTDMNIWLAILFMSLIITIPVLWTIAIAHSAYISNKYLDEIISSIKHSPELSSTIKLYASLGLSRRIFIPGLLHTWMSKSRFTSIGLISNSDIENFPHHIKTAISKNNKLYKISLTWTFLVFLIVLFKNLPEPSISGAIQYLAPMKSTQLTI</sequence>
<feature type="transmembrane region" description="Helical" evidence="1">
    <location>
        <begin position="115"/>
        <end position="132"/>
    </location>
</feature>
<evidence type="ECO:0000256" key="1">
    <source>
        <dbReference type="SAM" id="Phobius"/>
    </source>
</evidence>
<evidence type="ECO:0000313" key="3">
    <source>
        <dbReference type="Proteomes" id="UP001335100"/>
    </source>
</evidence>
<dbReference type="Proteomes" id="UP001335100">
    <property type="component" value="Unassembled WGS sequence"/>
</dbReference>
<protein>
    <submittedName>
        <fullName evidence="2">Uncharacterized protein</fullName>
    </submittedName>
</protein>
<name>A0ABU7HNB9_9PSED</name>
<evidence type="ECO:0000313" key="2">
    <source>
        <dbReference type="EMBL" id="MEE1932999.1"/>
    </source>
</evidence>
<feature type="transmembrane region" description="Helical" evidence="1">
    <location>
        <begin position="12"/>
        <end position="33"/>
    </location>
</feature>
<proteinExistence type="predicted"/>
<keyword evidence="1" id="KW-0472">Membrane</keyword>
<reference evidence="2 3" key="1">
    <citation type="submission" date="2024-01" db="EMBL/GenBank/DDBJ databases">
        <title>Unpublished Manusciprt.</title>
        <authorList>
            <person name="Duman M."/>
            <person name="Valdes E.G."/>
            <person name="Ajmi N."/>
            <person name="Altun S."/>
            <person name="Saticioglu I.B."/>
        </authorList>
    </citation>
    <scope>NUCLEOTIDE SEQUENCE [LARGE SCALE GENOMIC DNA]</scope>
    <source>
        <strain evidence="2 3">148P</strain>
    </source>
</reference>
<keyword evidence="3" id="KW-1185">Reference proteome</keyword>
<dbReference type="RefSeq" id="WP_330073891.1">
    <property type="nucleotide sequence ID" value="NZ_JAZDQJ010000005.1"/>
</dbReference>
<keyword evidence="1" id="KW-1133">Transmembrane helix</keyword>